<dbReference type="InterPro" id="IPR009061">
    <property type="entry name" value="DNA-bd_dom_put_sf"/>
</dbReference>
<dbReference type="PANTHER" id="PTHR30204">
    <property type="entry name" value="REDOX-CYCLING DRUG-SENSING TRANSCRIPTIONAL ACTIVATOR SOXR"/>
    <property type="match status" value="1"/>
</dbReference>
<evidence type="ECO:0000256" key="3">
    <source>
        <dbReference type="ARBA" id="ARBA00023004"/>
    </source>
</evidence>
<dbReference type="SUPFAM" id="SSF46955">
    <property type="entry name" value="Putative DNA-binding domain"/>
    <property type="match status" value="1"/>
</dbReference>
<dbReference type="NCBIfam" id="TIGR01950">
    <property type="entry name" value="SoxR"/>
    <property type="match status" value="1"/>
</dbReference>
<evidence type="ECO:0000256" key="1">
    <source>
        <dbReference type="ARBA" id="ARBA00022714"/>
    </source>
</evidence>
<evidence type="ECO:0000256" key="7">
    <source>
        <dbReference type="ARBA" id="ARBA00023163"/>
    </source>
</evidence>
<comment type="caution">
    <text evidence="9">The sequence shown here is derived from an EMBL/GenBank/DDBJ whole genome shotgun (WGS) entry which is preliminary data.</text>
</comment>
<proteinExistence type="predicted"/>
<sequence length="153" mass="16768">MPSVKNQPLTIGEVAERTGAAVSALRYYESLGLIRSTRTAGNQRRFPRHALRRVSIILVAGRFGIPLAEVAEVFEGLPEDRSPTRADWRKIATRWHSKLEARRSALEQMQAQLTGCIGCGCLSLKSCATLNWGDELAAQGPGPRRLTDPSADL</sequence>
<dbReference type="GO" id="GO:0006979">
    <property type="term" value="P:response to oxidative stress"/>
    <property type="evidence" value="ECO:0007669"/>
    <property type="project" value="InterPro"/>
</dbReference>
<reference evidence="9 10" key="1">
    <citation type="journal article" date="2011" name="Stand. Genomic Sci.">
        <title>High quality draft genome sequence of Segniliparus rugosus CDC 945(T)= (ATCC BAA-974(T)).</title>
        <authorList>
            <person name="Earl A.M."/>
            <person name="Desjardins C.A."/>
            <person name="Fitzgerald M.G."/>
            <person name="Arachchi H.M."/>
            <person name="Zeng Q."/>
            <person name="Mehta T."/>
            <person name="Griggs A."/>
            <person name="Birren B.W."/>
            <person name="Toney N.C."/>
            <person name="Carr J."/>
            <person name="Posey J."/>
            <person name="Butler W.R."/>
        </authorList>
    </citation>
    <scope>NUCLEOTIDE SEQUENCE [LARGE SCALE GENOMIC DNA]</scope>
    <source>
        <strain evidence="10">ATCC BAA-974 / DSM 45345 / CCUG 50838 / CIP 108380 / JCM 13579 / CDC 945</strain>
    </source>
</reference>
<dbReference type="GO" id="GO:0003677">
    <property type="term" value="F:DNA binding"/>
    <property type="evidence" value="ECO:0007669"/>
    <property type="project" value="UniProtKB-KW"/>
</dbReference>
<dbReference type="InterPro" id="IPR047057">
    <property type="entry name" value="MerR_fam"/>
</dbReference>
<dbReference type="OrthoDB" id="9802944at2"/>
<organism evidence="9 10">
    <name type="scientific">Segniliparus rugosus (strain ATCC BAA-974 / DSM 45345 / CCUG 50838 / CIP 108380 / JCM 13579 / CDC 945)</name>
    <dbReference type="NCBI Taxonomy" id="679197"/>
    <lineage>
        <taxon>Bacteria</taxon>
        <taxon>Bacillati</taxon>
        <taxon>Actinomycetota</taxon>
        <taxon>Actinomycetes</taxon>
        <taxon>Mycobacteriales</taxon>
        <taxon>Segniliparaceae</taxon>
        <taxon>Segniliparus</taxon>
    </lineage>
</organism>
<evidence type="ECO:0000313" key="9">
    <source>
        <dbReference type="EMBL" id="EFV14451.1"/>
    </source>
</evidence>
<feature type="domain" description="HTH merR-type" evidence="8">
    <location>
        <begin position="8"/>
        <end position="76"/>
    </location>
</feature>
<dbReference type="GO" id="GO:0046872">
    <property type="term" value="F:metal ion binding"/>
    <property type="evidence" value="ECO:0007669"/>
    <property type="project" value="UniProtKB-KW"/>
</dbReference>
<evidence type="ECO:0000313" key="10">
    <source>
        <dbReference type="Proteomes" id="UP000004816"/>
    </source>
</evidence>
<keyword evidence="5" id="KW-0805">Transcription regulation</keyword>
<dbReference type="Pfam" id="PF00376">
    <property type="entry name" value="MerR"/>
    <property type="match status" value="1"/>
</dbReference>
<dbReference type="PROSITE" id="PS50937">
    <property type="entry name" value="HTH_MERR_2"/>
    <property type="match status" value="1"/>
</dbReference>
<keyword evidence="3" id="KW-0408">Iron</keyword>
<evidence type="ECO:0000259" key="8">
    <source>
        <dbReference type="PROSITE" id="PS50937"/>
    </source>
</evidence>
<dbReference type="Gene3D" id="1.10.1660.10">
    <property type="match status" value="1"/>
</dbReference>
<protein>
    <submittedName>
        <fullName evidence="9">Redox-sensitive transcriptional activator SoxR</fullName>
    </submittedName>
</protein>
<dbReference type="SMART" id="SM00422">
    <property type="entry name" value="HTH_MERR"/>
    <property type="match status" value="1"/>
</dbReference>
<dbReference type="InterPro" id="IPR000551">
    <property type="entry name" value="MerR-type_HTH_dom"/>
</dbReference>
<evidence type="ECO:0000256" key="2">
    <source>
        <dbReference type="ARBA" id="ARBA00022723"/>
    </source>
</evidence>
<gene>
    <name evidence="9" type="ORF">HMPREF9336_00706</name>
</gene>
<dbReference type="InterPro" id="IPR015358">
    <property type="entry name" value="Tscrpt_reg_MerR_DNA-bd"/>
</dbReference>
<dbReference type="AlphaFoldDB" id="E5XMI6"/>
<evidence type="ECO:0000256" key="4">
    <source>
        <dbReference type="ARBA" id="ARBA00023014"/>
    </source>
</evidence>
<dbReference type="STRING" id="679197.HMPREF9336_00706"/>
<dbReference type="RefSeq" id="WP_007467880.1">
    <property type="nucleotide sequence ID" value="NZ_KI391954.1"/>
</dbReference>
<dbReference type="GO" id="GO:0051537">
    <property type="term" value="F:2 iron, 2 sulfur cluster binding"/>
    <property type="evidence" value="ECO:0007669"/>
    <property type="project" value="UniProtKB-KW"/>
</dbReference>
<dbReference type="HOGENOM" id="CLU_060077_5_1_11"/>
<name>E5XMI6_SEGRC</name>
<dbReference type="PANTHER" id="PTHR30204:SF0">
    <property type="entry name" value="REDOX-SENSITIVE TRANSCRIPTIONAL ACTIVATOR SOXR"/>
    <property type="match status" value="1"/>
</dbReference>
<keyword evidence="2" id="KW-0479">Metal-binding</keyword>
<accession>E5XMI6</accession>
<keyword evidence="6" id="KW-0238">DNA-binding</keyword>
<dbReference type="Proteomes" id="UP000004816">
    <property type="component" value="Unassembled WGS sequence"/>
</dbReference>
<dbReference type="EMBL" id="ACZI02000003">
    <property type="protein sequence ID" value="EFV14451.1"/>
    <property type="molecule type" value="Genomic_DNA"/>
</dbReference>
<dbReference type="Pfam" id="PF09278">
    <property type="entry name" value="MerR-DNA-bind"/>
    <property type="match status" value="1"/>
</dbReference>
<dbReference type="CDD" id="cd01110">
    <property type="entry name" value="HTH_SoxR"/>
    <property type="match status" value="1"/>
</dbReference>
<keyword evidence="4" id="KW-0411">Iron-sulfur</keyword>
<dbReference type="PRINTS" id="PR00040">
    <property type="entry name" value="HTHMERR"/>
</dbReference>
<keyword evidence="1" id="KW-0001">2Fe-2S</keyword>
<evidence type="ECO:0000256" key="6">
    <source>
        <dbReference type="ARBA" id="ARBA00023125"/>
    </source>
</evidence>
<keyword evidence="10" id="KW-1185">Reference proteome</keyword>
<evidence type="ECO:0000256" key="5">
    <source>
        <dbReference type="ARBA" id="ARBA00023015"/>
    </source>
</evidence>
<dbReference type="InterPro" id="IPR010211">
    <property type="entry name" value="Redox-sen_tscrpt-act_SoxR"/>
</dbReference>
<dbReference type="GO" id="GO:0003700">
    <property type="term" value="F:DNA-binding transcription factor activity"/>
    <property type="evidence" value="ECO:0007669"/>
    <property type="project" value="InterPro"/>
</dbReference>
<keyword evidence="7" id="KW-0804">Transcription</keyword>
<dbReference type="eggNOG" id="COG0789">
    <property type="taxonomic scope" value="Bacteria"/>
</dbReference>